<keyword evidence="2" id="KW-1185">Reference proteome</keyword>
<evidence type="ECO:0000313" key="2">
    <source>
        <dbReference type="Proteomes" id="UP000886998"/>
    </source>
</evidence>
<accession>A0A8X6IEX6</accession>
<dbReference type="Proteomes" id="UP000886998">
    <property type="component" value="Unassembled WGS sequence"/>
</dbReference>
<proteinExistence type="predicted"/>
<sequence length="114" mass="12883">MDFLKRCGLIPQSETINADIYCLTLSRQQSAIRRKRNEIPNMYNVGTLHDKNGHIQESELVIISLKESRLFSIQPNTSFLGISPFSGGEKFSDRTAIQVQFTQQFDGGRTVSTD</sequence>
<name>A0A8X6IEX6_9ARAC</name>
<comment type="caution">
    <text evidence="1">The sequence shown here is derived from an EMBL/GenBank/DDBJ whole genome shotgun (WGS) entry which is preliminary data.</text>
</comment>
<protein>
    <submittedName>
        <fullName evidence="1">Uncharacterized protein</fullName>
    </submittedName>
</protein>
<organism evidence="1 2">
    <name type="scientific">Trichonephila inaurata madagascariensis</name>
    <dbReference type="NCBI Taxonomy" id="2747483"/>
    <lineage>
        <taxon>Eukaryota</taxon>
        <taxon>Metazoa</taxon>
        <taxon>Ecdysozoa</taxon>
        <taxon>Arthropoda</taxon>
        <taxon>Chelicerata</taxon>
        <taxon>Arachnida</taxon>
        <taxon>Araneae</taxon>
        <taxon>Araneomorphae</taxon>
        <taxon>Entelegynae</taxon>
        <taxon>Araneoidea</taxon>
        <taxon>Nephilidae</taxon>
        <taxon>Trichonephila</taxon>
        <taxon>Trichonephila inaurata</taxon>
    </lineage>
</organism>
<dbReference type="EMBL" id="BMAV01025284">
    <property type="protein sequence ID" value="GFS40274.1"/>
    <property type="molecule type" value="Genomic_DNA"/>
</dbReference>
<evidence type="ECO:0000313" key="1">
    <source>
        <dbReference type="EMBL" id="GFS40274.1"/>
    </source>
</evidence>
<reference evidence="1" key="1">
    <citation type="submission" date="2020-08" db="EMBL/GenBank/DDBJ databases">
        <title>Multicomponent nature underlies the extraordinary mechanical properties of spider dragline silk.</title>
        <authorList>
            <person name="Kono N."/>
            <person name="Nakamura H."/>
            <person name="Mori M."/>
            <person name="Yoshida Y."/>
            <person name="Ohtoshi R."/>
            <person name="Malay A.D."/>
            <person name="Moran D.A.P."/>
            <person name="Tomita M."/>
            <person name="Numata K."/>
            <person name="Arakawa K."/>
        </authorList>
    </citation>
    <scope>NUCLEOTIDE SEQUENCE</scope>
</reference>
<dbReference type="AlphaFoldDB" id="A0A8X6IEX6"/>
<gene>
    <name evidence="1" type="ORF">TNIN_139751</name>
</gene>